<keyword evidence="6" id="KW-0804">Transcription</keyword>
<dbReference type="CDD" id="cd18983">
    <property type="entry name" value="CBD_MSL3_like"/>
    <property type="match status" value="1"/>
</dbReference>
<evidence type="ECO:0000256" key="10">
    <source>
        <dbReference type="ARBA" id="ARBA00071326"/>
    </source>
</evidence>
<feature type="region of interest" description="Disordered" evidence="11">
    <location>
        <begin position="80"/>
        <end position="212"/>
    </location>
</feature>
<dbReference type="SMART" id="SM00298">
    <property type="entry name" value="CHROMO"/>
    <property type="match status" value="1"/>
</dbReference>
<dbReference type="FunFam" id="1.10.274.30:FF:000001">
    <property type="entry name" value="Mortality factor 4-like protein 1"/>
    <property type="match status" value="1"/>
</dbReference>
<dbReference type="Gene3D" id="1.10.274.30">
    <property type="entry name" value="MRG domain"/>
    <property type="match status" value="1"/>
</dbReference>
<dbReference type="GO" id="GO:0006281">
    <property type="term" value="P:DNA repair"/>
    <property type="evidence" value="ECO:0007669"/>
    <property type="project" value="UniProtKB-KW"/>
</dbReference>
<dbReference type="SUPFAM" id="SSF54160">
    <property type="entry name" value="Chromo domain-like"/>
    <property type="match status" value="1"/>
</dbReference>
<dbReference type="Pfam" id="PF05712">
    <property type="entry name" value="MRG"/>
    <property type="match status" value="1"/>
</dbReference>
<feature type="compositionally biased region" description="Basic and acidic residues" evidence="11">
    <location>
        <begin position="102"/>
        <end position="160"/>
    </location>
</feature>
<sequence length="415" mass="48093">IFLAASRFAKLSFKSMAPKPKFQEGEKVLCYHGPLLYEAKCMRIEVKEGKVQYLIHYNGWNKNWDEWVQESRVVKNNEAGTQKQKELLKNHGALSKNAKAARKLEKDLQKQQKTPKDKTVLKEKEPVKEVKEKEKEKIVTSEKKPPKDKEKKEKEKEIKQRPSTPQPAVTEKKKEKEKETEKDQKEKEKEKKEEKEKPIVVPSSPPATIIPDPNIAAQSASALGEPKRKRARTDTTVESEETYLSKIEVKIKIPEDLKPLLVDDWDLITRQKMLVTLPCKQTVDDIIEDYMKSKSAKNCNINKDAMLETMLGCKDYFNVMLGTQLLYKFERPQYGEILSEYPDKPMSSIYGAIHFLRLFVRLGAMLAYTSLDERTVHILLNHVHDFLRYLSKNGPTLFKISNYEIATPDYHRKAI</sequence>
<organism evidence="13">
    <name type="scientific">Arion vulgaris</name>
    <dbReference type="NCBI Taxonomy" id="1028688"/>
    <lineage>
        <taxon>Eukaryota</taxon>
        <taxon>Metazoa</taxon>
        <taxon>Spiralia</taxon>
        <taxon>Lophotrochozoa</taxon>
        <taxon>Mollusca</taxon>
        <taxon>Gastropoda</taxon>
        <taxon>Heterobranchia</taxon>
        <taxon>Euthyneura</taxon>
        <taxon>Panpulmonata</taxon>
        <taxon>Eupulmonata</taxon>
        <taxon>Stylommatophora</taxon>
        <taxon>Helicina</taxon>
        <taxon>Arionoidea</taxon>
        <taxon>Arionidae</taxon>
        <taxon>Arion</taxon>
    </lineage>
</organism>
<dbReference type="InterPro" id="IPR038217">
    <property type="entry name" value="MRG_C_sf"/>
</dbReference>
<dbReference type="InterPro" id="IPR008676">
    <property type="entry name" value="MRG"/>
</dbReference>
<dbReference type="Gene3D" id="2.30.30.140">
    <property type="match status" value="1"/>
</dbReference>
<dbReference type="GO" id="GO:0005634">
    <property type="term" value="C:nucleus"/>
    <property type="evidence" value="ECO:0007669"/>
    <property type="project" value="UniProtKB-SubCell"/>
</dbReference>
<keyword evidence="3" id="KW-0156">Chromatin regulator</keyword>
<evidence type="ECO:0000256" key="5">
    <source>
        <dbReference type="ARBA" id="ARBA00023015"/>
    </source>
</evidence>
<dbReference type="GO" id="GO:0006310">
    <property type="term" value="P:DNA recombination"/>
    <property type="evidence" value="ECO:0007669"/>
    <property type="project" value="UniProtKB-KW"/>
</dbReference>
<dbReference type="GO" id="GO:0006325">
    <property type="term" value="P:chromatin organization"/>
    <property type="evidence" value="ECO:0007669"/>
    <property type="project" value="UniProtKB-KW"/>
</dbReference>
<dbReference type="InterPro" id="IPR016197">
    <property type="entry name" value="Chromo-like_dom_sf"/>
</dbReference>
<gene>
    <name evidence="13" type="primary">ORF74258</name>
</gene>
<dbReference type="PANTHER" id="PTHR10880:SF48">
    <property type="entry name" value="MORTALITY FACTOR 4 LIKE 2"/>
    <property type="match status" value="1"/>
</dbReference>
<evidence type="ECO:0000256" key="9">
    <source>
        <dbReference type="ARBA" id="ARBA00023242"/>
    </source>
</evidence>
<keyword evidence="4" id="KW-0007">Acetylation</keyword>
<dbReference type="GO" id="GO:0006355">
    <property type="term" value="P:regulation of DNA-templated transcription"/>
    <property type="evidence" value="ECO:0007669"/>
    <property type="project" value="InterPro"/>
</dbReference>
<name>A0A0B6ZPA7_9EUPU</name>
<keyword evidence="7" id="KW-0233">DNA recombination</keyword>
<evidence type="ECO:0000256" key="11">
    <source>
        <dbReference type="SAM" id="MobiDB-lite"/>
    </source>
</evidence>
<dbReference type="InterPro" id="IPR026541">
    <property type="entry name" value="MRG_dom"/>
</dbReference>
<evidence type="ECO:0000256" key="8">
    <source>
        <dbReference type="ARBA" id="ARBA00023204"/>
    </source>
</evidence>
<feature type="domain" description="Chromo" evidence="12">
    <location>
        <begin position="21"/>
        <end position="89"/>
    </location>
</feature>
<protein>
    <recommendedName>
        <fullName evidence="10">Mortality factor 4-like protein 1</fullName>
    </recommendedName>
</protein>
<evidence type="ECO:0000256" key="4">
    <source>
        <dbReference type="ARBA" id="ARBA00022990"/>
    </source>
</evidence>
<evidence type="ECO:0000256" key="1">
    <source>
        <dbReference type="ARBA" id="ARBA00004123"/>
    </source>
</evidence>
<keyword evidence="9" id="KW-0539">Nucleus</keyword>
<proteinExistence type="predicted"/>
<comment type="subcellular location">
    <subcellularLocation>
        <location evidence="1">Nucleus</location>
    </subcellularLocation>
</comment>
<evidence type="ECO:0000256" key="2">
    <source>
        <dbReference type="ARBA" id="ARBA00022763"/>
    </source>
</evidence>
<keyword evidence="2" id="KW-0227">DNA damage</keyword>
<dbReference type="PROSITE" id="PS51640">
    <property type="entry name" value="MRG"/>
    <property type="match status" value="1"/>
</dbReference>
<dbReference type="InterPro" id="IPR053820">
    <property type="entry name" value="MSL3_chromo-like"/>
</dbReference>
<feature type="compositionally biased region" description="Basic and acidic residues" evidence="11">
    <location>
        <begin position="170"/>
        <end position="198"/>
    </location>
</feature>
<evidence type="ECO:0000313" key="13">
    <source>
        <dbReference type="EMBL" id="CEK70464.1"/>
    </source>
</evidence>
<accession>A0A0B6ZPA7</accession>
<dbReference type="FunFam" id="2.30.30.140:FF:000024">
    <property type="entry name" value="Mortality factor 4-like protein 1"/>
    <property type="match status" value="1"/>
</dbReference>
<dbReference type="AlphaFoldDB" id="A0A0B6ZPA7"/>
<keyword evidence="5" id="KW-0805">Transcription regulation</keyword>
<reference evidence="13" key="1">
    <citation type="submission" date="2014-12" db="EMBL/GenBank/DDBJ databases">
        <title>Insight into the proteome of Arion vulgaris.</title>
        <authorList>
            <person name="Aradska J."/>
            <person name="Bulat T."/>
            <person name="Smidak R."/>
            <person name="Sarate P."/>
            <person name="Gangsoo J."/>
            <person name="Sialana F."/>
            <person name="Bilban M."/>
            <person name="Lubec G."/>
        </authorList>
    </citation>
    <scope>NUCLEOTIDE SEQUENCE</scope>
    <source>
        <tissue evidence="13">Skin</tissue>
    </source>
</reference>
<dbReference type="InterPro" id="IPR000953">
    <property type="entry name" value="Chromo/chromo_shadow_dom"/>
</dbReference>
<dbReference type="PANTHER" id="PTHR10880">
    <property type="entry name" value="MORTALITY FACTOR 4-LIKE PROTEIN"/>
    <property type="match status" value="1"/>
</dbReference>
<dbReference type="GO" id="GO:0035267">
    <property type="term" value="C:NuA4 histone acetyltransferase complex"/>
    <property type="evidence" value="ECO:0007669"/>
    <property type="project" value="TreeGrafter"/>
</dbReference>
<evidence type="ECO:0000256" key="3">
    <source>
        <dbReference type="ARBA" id="ARBA00022853"/>
    </source>
</evidence>
<evidence type="ECO:0000256" key="6">
    <source>
        <dbReference type="ARBA" id="ARBA00023163"/>
    </source>
</evidence>
<evidence type="ECO:0000259" key="12">
    <source>
        <dbReference type="SMART" id="SM00298"/>
    </source>
</evidence>
<feature type="non-terminal residue" evidence="13">
    <location>
        <position position="1"/>
    </location>
</feature>
<evidence type="ECO:0000256" key="7">
    <source>
        <dbReference type="ARBA" id="ARBA00023172"/>
    </source>
</evidence>
<dbReference type="Pfam" id="PF22732">
    <property type="entry name" value="MSL3_chromo-like"/>
    <property type="match status" value="1"/>
</dbReference>
<dbReference type="EMBL" id="HACG01023599">
    <property type="protein sequence ID" value="CEK70464.1"/>
    <property type="molecule type" value="Transcribed_RNA"/>
</dbReference>
<keyword evidence="8" id="KW-0234">DNA repair</keyword>